<feature type="compositionally biased region" description="Polar residues" evidence="1">
    <location>
        <begin position="464"/>
        <end position="473"/>
    </location>
</feature>
<dbReference type="EMBL" id="DF848071">
    <property type="protein sequence ID" value="GAT53023.1"/>
    <property type="molecule type" value="Genomic_DNA"/>
</dbReference>
<proteinExistence type="predicted"/>
<dbReference type="Proteomes" id="UP000815677">
    <property type="component" value="Unassembled WGS sequence"/>
</dbReference>
<organism evidence="2 3">
    <name type="scientific">Mycena chlorophos</name>
    <name type="common">Agaric fungus</name>
    <name type="synonym">Agaricus chlorophos</name>
    <dbReference type="NCBI Taxonomy" id="658473"/>
    <lineage>
        <taxon>Eukaryota</taxon>
        <taxon>Fungi</taxon>
        <taxon>Dikarya</taxon>
        <taxon>Basidiomycota</taxon>
        <taxon>Agaricomycotina</taxon>
        <taxon>Agaricomycetes</taxon>
        <taxon>Agaricomycetidae</taxon>
        <taxon>Agaricales</taxon>
        <taxon>Marasmiineae</taxon>
        <taxon>Mycenaceae</taxon>
        <taxon>Mycena</taxon>
    </lineage>
</organism>
<evidence type="ECO:0000313" key="3">
    <source>
        <dbReference type="Proteomes" id="UP000815677"/>
    </source>
</evidence>
<sequence length="473" mass="51848">MSLPRQSEPFDENVEQHLLLLVPWEVREGGTRLQDAIRLVWMKGILLGEQIGREAAQAAGSTGDATVAQTAALEAERFDVGCGLAVKELVPPARATCTSRSVQTNAPSPSSRSRTAATRAPAPADTTQRPILRCSYINNPGPLPPRDLSALRSSSQDPFSGLHRRRRRVNRARTRPAVLPDTRIPAQPARHPKVSAAAHEHEHQASVYIEPSTLLFRTLHPRLPLLPPCGPCRSWTGTRIVSASLPTALAPSSPLAADRPVPVQYGRPRTRGDGASQLGEDIATLPVDQLFALGQAPPPKAVKDLKAIEPADMGSLVFVGQNAMRKKTLDILQRVGPALGQRECTDYRKATSDNIEAAKTMVQTWGLEMQTEKMQTETPAKDIMGALFQIVLKMEEEEGKALDETWWWKVLEPARRHAASHSDHLLLKQSDGEERADVANQALSTLRAMDARTKKTPKVAPLQNRIQNQRNTT</sequence>
<evidence type="ECO:0000256" key="1">
    <source>
        <dbReference type="SAM" id="MobiDB-lite"/>
    </source>
</evidence>
<keyword evidence="3" id="KW-1185">Reference proteome</keyword>
<protein>
    <submittedName>
        <fullName evidence="2">Uncharacterized protein</fullName>
    </submittedName>
</protein>
<feature type="compositionally biased region" description="Polar residues" evidence="1">
    <location>
        <begin position="96"/>
        <end position="105"/>
    </location>
</feature>
<reference evidence="2" key="1">
    <citation type="submission" date="2014-09" db="EMBL/GenBank/DDBJ databases">
        <title>Genome sequence of the luminous mushroom Mycena chlorophos for searching fungal bioluminescence genes.</title>
        <authorList>
            <person name="Tanaka Y."/>
            <person name="Kasuga D."/>
            <person name="Oba Y."/>
            <person name="Hase S."/>
            <person name="Sato K."/>
            <person name="Oba Y."/>
            <person name="Sakakibara Y."/>
        </authorList>
    </citation>
    <scope>NUCLEOTIDE SEQUENCE</scope>
</reference>
<feature type="region of interest" description="Disordered" evidence="1">
    <location>
        <begin position="453"/>
        <end position="473"/>
    </location>
</feature>
<feature type="region of interest" description="Disordered" evidence="1">
    <location>
        <begin position="95"/>
        <end position="131"/>
    </location>
</feature>
<gene>
    <name evidence="2" type="ORF">MCHLO_10028</name>
</gene>
<feature type="region of interest" description="Disordered" evidence="1">
    <location>
        <begin position="253"/>
        <end position="276"/>
    </location>
</feature>
<accession>A0ABQ0LPJ1</accession>
<name>A0ABQ0LPJ1_MYCCL</name>
<evidence type="ECO:0000313" key="2">
    <source>
        <dbReference type="EMBL" id="GAT53023.1"/>
    </source>
</evidence>
<feature type="compositionally biased region" description="Low complexity" evidence="1">
    <location>
        <begin position="106"/>
        <end position="129"/>
    </location>
</feature>